<dbReference type="Proteomes" id="UP000676336">
    <property type="component" value="Unassembled WGS sequence"/>
</dbReference>
<dbReference type="PROSITE" id="PS50179">
    <property type="entry name" value="VHS"/>
    <property type="match status" value="1"/>
</dbReference>
<comment type="caution">
    <text evidence="2">The sequence shown here is derived from an EMBL/GenBank/DDBJ whole genome shotgun (WGS) entry which is preliminary data.</text>
</comment>
<name>A0A8S3I3I7_9BILA</name>
<dbReference type="PANTHER" id="PTHR46275:SF1">
    <property type="entry name" value="HEPATOCYTE GROWTH FACTOR-REGULATED TYROSINE KINASE SUBSTRATE"/>
    <property type="match status" value="1"/>
</dbReference>
<sequence length="70" mass="7883">MSLFGISNTKVFDKLFEKATSPLLIEPDWQTILQLCDIVKSQEVPAKYAIQAIKKKFGHENPGVILNSLH</sequence>
<accession>A0A8S3I3I7</accession>
<gene>
    <name evidence="2" type="ORF">SMN809_LOCUS73220</name>
</gene>
<evidence type="ECO:0000313" key="3">
    <source>
        <dbReference type="Proteomes" id="UP000676336"/>
    </source>
</evidence>
<reference evidence="2" key="1">
    <citation type="submission" date="2021-02" db="EMBL/GenBank/DDBJ databases">
        <authorList>
            <person name="Nowell W R."/>
        </authorList>
    </citation>
    <scope>NUCLEOTIDE SEQUENCE</scope>
</reference>
<dbReference type="InterPro" id="IPR017073">
    <property type="entry name" value="HGS/VPS27"/>
</dbReference>
<dbReference type="GO" id="GO:0035091">
    <property type="term" value="F:phosphatidylinositol binding"/>
    <property type="evidence" value="ECO:0007669"/>
    <property type="project" value="InterPro"/>
</dbReference>
<dbReference type="Pfam" id="PF00790">
    <property type="entry name" value="VHS"/>
    <property type="match status" value="1"/>
</dbReference>
<feature type="non-terminal residue" evidence="2">
    <location>
        <position position="1"/>
    </location>
</feature>
<dbReference type="GO" id="GO:0005769">
    <property type="term" value="C:early endosome"/>
    <property type="evidence" value="ECO:0007669"/>
    <property type="project" value="TreeGrafter"/>
</dbReference>
<dbReference type="GO" id="GO:0031623">
    <property type="term" value="P:receptor internalization"/>
    <property type="evidence" value="ECO:0007669"/>
    <property type="project" value="TreeGrafter"/>
</dbReference>
<dbReference type="GO" id="GO:0032456">
    <property type="term" value="P:endocytic recycling"/>
    <property type="evidence" value="ECO:0007669"/>
    <property type="project" value="TreeGrafter"/>
</dbReference>
<dbReference type="Gene3D" id="1.25.40.90">
    <property type="match status" value="1"/>
</dbReference>
<dbReference type="InterPro" id="IPR008942">
    <property type="entry name" value="ENTH_VHS"/>
</dbReference>
<evidence type="ECO:0000313" key="2">
    <source>
        <dbReference type="EMBL" id="CAF5193849.1"/>
    </source>
</evidence>
<protein>
    <recommendedName>
        <fullName evidence="1">VHS domain-containing protein</fullName>
    </recommendedName>
</protein>
<dbReference type="PANTHER" id="PTHR46275">
    <property type="entry name" value="HEPATOCYTE GROWTH FACTOR-REGULATED TYROSINE KINASE SUBSTRATE"/>
    <property type="match status" value="1"/>
</dbReference>
<feature type="domain" description="VHS" evidence="1">
    <location>
        <begin position="19"/>
        <end position="70"/>
    </location>
</feature>
<proteinExistence type="predicted"/>
<evidence type="ECO:0000259" key="1">
    <source>
        <dbReference type="PROSITE" id="PS50179"/>
    </source>
</evidence>
<dbReference type="AlphaFoldDB" id="A0A8S3I3I7"/>
<organism evidence="2 3">
    <name type="scientific">Rotaria magnacalcarata</name>
    <dbReference type="NCBI Taxonomy" id="392030"/>
    <lineage>
        <taxon>Eukaryota</taxon>
        <taxon>Metazoa</taxon>
        <taxon>Spiralia</taxon>
        <taxon>Gnathifera</taxon>
        <taxon>Rotifera</taxon>
        <taxon>Eurotatoria</taxon>
        <taxon>Bdelloidea</taxon>
        <taxon>Philodinida</taxon>
        <taxon>Philodinidae</taxon>
        <taxon>Rotaria</taxon>
    </lineage>
</organism>
<dbReference type="EMBL" id="CAJOBI010327423">
    <property type="protein sequence ID" value="CAF5193849.1"/>
    <property type="molecule type" value="Genomic_DNA"/>
</dbReference>
<dbReference type="InterPro" id="IPR002014">
    <property type="entry name" value="VHS_dom"/>
</dbReference>
<dbReference type="SUPFAM" id="SSF48464">
    <property type="entry name" value="ENTH/VHS domain"/>
    <property type="match status" value="1"/>
</dbReference>
<dbReference type="GO" id="GO:0043130">
    <property type="term" value="F:ubiquitin binding"/>
    <property type="evidence" value="ECO:0007669"/>
    <property type="project" value="InterPro"/>
</dbReference>